<accession>A0A6V8KGC0</accession>
<reference evidence="3 4" key="1">
    <citation type="submission" date="2020-03" db="EMBL/GenBank/DDBJ databases">
        <title>Whole genome shotgun sequence of Phytohabitans houttuyneae NBRC 108639.</title>
        <authorList>
            <person name="Komaki H."/>
            <person name="Tamura T."/>
        </authorList>
    </citation>
    <scope>NUCLEOTIDE SEQUENCE [LARGE SCALE GENOMIC DNA]</scope>
    <source>
        <strain evidence="3 4">NBRC 108639</strain>
    </source>
</reference>
<keyword evidence="2" id="KW-1133">Transmembrane helix</keyword>
<feature type="transmembrane region" description="Helical" evidence="2">
    <location>
        <begin position="100"/>
        <end position="120"/>
    </location>
</feature>
<feature type="compositionally biased region" description="Low complexity" evidence="1">
    <location>
        <begin position="200"/>
        <end position="216"/>
    </location>
</feature>
<organism evidence="3 4">
    <name type="scientific">Phytohabitans houttuyneae</name>
    <dbReference type="NCBI Taxonomy" id="1076126"/>
    <lineage>
        <taxon>Bacteria</taxon>
        <taxon>Bacillati</taxon>
        <taxon>Actinomycetota</taxon>
        <taxon>Actinomycetes</taxon>
        <taxon>Micromonosporales</taxon>
        <taxon>Micromonosporaceae</taxon>
    </lineage>
</organism>
<dbReference type="AlphaFoldDB" id="A0A6V8KGC0"/>
<feature type="transmembrane region" description="Helical" evidence="2">
    <location>
        <begin position="62"/>
        <end position="88"/>
    </location>
</feature>
<keyword evidence="2" id="KW-0812">Transmembrane</keyword>
<feature type="compositionally biased region" description="Pro residues" evidence="1">
    <location>
        <begin position="217"/>
        <end position="249"/>
    </location>
</feature>
<evidence type="ECO:0000313" key="4">
    <source>
        <dbReference type="Proteomes" id="UP000482800"/>
    </source>
</evidence>
<dbReference type="RefSeq" id="WP_173057262.1">
    <property type="nucleotide sequence ID" value="NZ_BLPF01000001.1"/>
</dbReference>
<sequence>MADPTSPGAPRRPGTVTISSYLLYLYAALGLLGVIIGLSVIGTTSDVYREAYEGTSAEGAEAFVTVTSVIVGVIGLLFAIAFVVLAIFNNRGKNPSRIVTWVLGGISLCCSGVSLAGSAFSNSMNFDSGQNDVPDASEIQRRLEDALPSWYTPVTITLAVISLLALLAALILLALPPSNEFFRKPAPAWEPPVPGATYPAYPGYPQVPQAPGAPAQGAPPAPGTQVPPPAPPTPSVPPSSDPTPPPAAPPAASAPEAPVEDKRDNPNSPPVSDQAGSPVVLTA</sequence>
<reference evidence="3 4" key="2">
    <citation type="submission" date="2020-03" db="EMBL/GenBank/DDBJ databases">
        <authorList>
            <person name="Ichikawa N."/>
            <person name="Kimura A."/>
            <person name="Kitahashi Y."/>
            <person name="Uohara A."/>
        </authorList>
    </citation>
    <scope>NUCLEOTIDE SEQUENCE [LARGE SCALE GENOMIC DNA]</scope>
    <source>
        <strain evidence="3 4">NBRC 108639</strain>
    </source>
</reference>
<gene>
    <name evidence="3" type="ORF">Phou_039350</name>
</gene>
<dbReference type="PRINTS" id="PR01217">
    <property type="entry name" value="PRICHEXTENSN"/>
</dbReference>
<dbReference type="Proteomes" id="UP000482800">
    <property type="component" value="Unassembled WGS sequence"/>
</dbReference>
<protein>
    <submittedName>
        <fullName evidence="3">Uncharacterized protein</fullName>
    </submittedName>
</protein>
<dbReference type="EMBL" id="BLPF01000001">
    <property type="protein sequence ID" value="GFJ79755.1"/>
    <property type="molecule type" value="Genomic_DNA"/>
</dbReference>
<evidence type="ECO:0000313" key="3">
    <source>
        <dbReference type="EMBL" id="GFJ79755.1"/>
    </source>
</evidence>
<keyword evidence="4" id="KW-1185">Reference proteome</keyword>
<feature type="region of interest" description="Disordered" evidence="1">
    <location>
        <begin position="200"/>
        <end position="283"/>
    </location>
</feature>
<proteinExistence type="predicted"/>
<evidence type="ECO:0000256" key="2">
    <source>
        <dbReference type="SAM" id="Phobius"/>
    </source>
</evidence>
<feature type="transmembrane region" description="Helical" evidence="2">
    <location>
        <begin position="21"/>
        <end position="42"/>
    </location>
</feature>
<evidence type="ECO:0000256" key="1">
    <source>
        <dbReference type="SAM" id="MobiDB-lite"/>
    </source>
</evidence>
<comment type="caution">
    <text evidence="3">The sequence shown here is derived from an EMBL/GenBank/DDBJ whole genome shotgun (WGS) entry which is preliminary data.</text>
</comment>
<keyword evidence="2" id="KW-0472">Membrane</keyword>
<feature type="transmembrane region" description="Helical" evidence="2">
    <location>
        <begin position="150"/>
        <end position="175"/>
    </location>
</feature>
<name>A0A6V8KGC0_9ACTN</name>